<organism evidence="1 2">
    <name type="scientific">Streptomyces cellulosae</name>
    <dbReference type="NCBI Taxonomy" id="1968"/>
    <lineage>
        <taxon>Bacteria</taxon>
        <taxon>Bacillati</taxon>
        <taxon>Actinomycetota</taxon>
        <taxon>Actinomycetes</taxon>
        <taxon>Kitasatosporales</taxon>
        <taxon>Streptomycetaceae</taxon>
        <taxon>Streptomyces</taxon>
    </lineage>
</organism>
<comment type="caution">
    <text evidence="1">The sequence shown here is derived from an EMBL/GenBank/DDBJ whole genome shotgun (WGS) entry which is preliminary data.</text>
</comment>
<dbReference type="RefSeq" id="WP_359595925.1">
    <property type="nucleotide sequence ID" value="NZ_JBHVBU010000054.1"/>
</dbReference>
<sequence>MHSTPTQSGDPAAYRARLTAAAVHYNLDGRAAAGEQLDWVATGALLDKPTEDSREVVATALECAVDFSETCAQDVAQEVFDAAADGRPLVVVTADGRKVVLAPVTYG</sequence>
<keyword evidence="2" id="KW-1185">Reference proteome</keyword>
<name>A0ABW6JIR0_STRCE</name>
<evidence type="ECO:0000313" key="1">
    <source>
        <dbReference type="EMBL" id="MFE7965258.1"/>
    </source>
</evidence>
<proteinExistence type="predicted"/>
<evidence type="ECO:0008006" key="3">
    <source>
        <dbReference type="Google" id="ProtNLM"/>
    </source>
</evidence>
<protein>
    <recommendedName>
        <fullName evidence="3">Cytidine deaminase</fullName>
    </recommendedName>
</protein>
<gene>
    <name evidence="1" type="ORF">ACFU0X_19875</name>
</gene>
<evidence type="ECO:0000313" key="2">
    <source>
        <dbReference type="Proteomes" id="UP001600650"/>
    </source>
</evidence>
<dbReference type="EMBL" id="JBHVBU010000054">
    <property type="protein sequence ID" value="MFE7965258.1"/>
    <property type="molecule type" value="Genomic_DNA"/>
</dbReference>
<dbReference type="Proteomes" id="UP001600650">
    <property type="component" value="Unassembled WGS sequence"/>
</dbReference>
<accession>A0ABW6JIR0</accession>
<reference evidence="1 2" key="1">
    <citation type="submission" date="2024-09" db="EMBL/GenBank/DDBJ databases">
        <title>The Natural Products Discovery Center: Release of the First 8490 Sequenced Strains for Exploring Actinobacteria Biosynthetic Diversity.</title>
        <authorList>
            <person name="Kalkreuter E."/>
            <person name="Kautsar S.A."/>
            <person name="Yang D."/>
            <person name="Bader C.D."/>
            <person name="Teijaro C.N."/>
            <person name="Fluegel L."/>
            <person name="Davis C.M."/>
            <person name="Simpson J.R."/>
            <person name="Lauterbach L."/>
            <person name="Steele A.D."/>
            <person name="Gui C."/>
            <person name="Meng S."/>
            <person name="Li G."/>
            <person name="Viehrig K."/>
            <person name="Ye F."/>
            <person name="Su P."/>
            <person name="Kiefer A.F."/>
            <person name="Nichols A."/>
            <person name="Cepeda A.J."/>
            <person name="Yan W."/>
            <person name="Fan B."/>
            <person name="Jiang Y."/>
            <person name="Adhikari A."/>
            <person name="Zheng C.-J."/>
            <person name="Schuster L."/>
            <person name="Cowan T.M."/>
            <person name="Smanski M.J."/>
            <person name="Chevrette M.G."/>
            <person name="De Carvalho L.P.S."/>
            <person name="Shen B."/>
        </authorList>
    </citation>
    <scope>NUCLEOTIDE SEQUENCE [LARGE SCALE GENOMIC DNA]</scope>
    <source>
        <strain evidence="1 2">NPDC057399</strain>
    </source>
</reference>